<name>A0A7W8JUV5_9DEIO</name>
<keyword evidence="3" id="KW-1185">Reference proteome</keyword>
<dbReference type="RefSeq" id="WP_184128792.1">
    <property type="nucleotide sequence ID" value="NZ_JACHFL010000002.1"/>
</dbReference>
<feature type="transmembrane region" description="Helical" evidence="1">
    <location>
        <begin position="48"/>
        <end position="68"/>
    </location>
</feature>
<keyword evidence="1" id="KW-0812">Transmembrane</keyword>
<evidence type="ECO:0000256" key="1">
    <source>
        <dbReference type="SAM" id="Phobius"/>
    </source>
</evidence>
<accession>A0A7W8JUV5</accession>
<reference evidence="2 3" key="1">
    <citation type="submission" date="2020-08" db="EMBL/GenBank/DDBJ databases">
        <title>Genomic Encyclopedia of Type Strains, Phase IV (KMG-IV): sequencing the most valuable type-strain genomes for metagenomic binning, comparative biology and taxonomic classification.</title>
        <authorList>
            <person name="Goeker M."/>
        </authorList>
    </citation>
    <scope>NUCLEOTIDE SEQUENCE [LARGE SCALE GENOMIC DNA]</scope>
    <source>
        <strain evidence="2 3">DSM 27939</strain>
    </source>
</reference>
<protein>
    <submittedName>
        <fullName evidence="2">Uncharacterized protein</fullName>
    </submittedName>
</protein>
<keyword evidence="1" id="KW-0472">Membrane</keyword>
<sequence length="141" mass="15239">MQQQEGTPEVKQRGPAPSVSRPLLFLVLLSVVAVLAGLTASVDPDDHALKPVLIISIVMPSLFAWWFWGRYRQHPHLGFVLGLAFLAVQCLFGLSQLVLVGDAPGHSQAPISAQLGTLTAGLGFVGGSIYLWARSRQDRQI</sequence>
<feature type="transmembrane region" description="Helical" evidence="1">
    <location>
        <begin position="80"/>
        <end position="99"/>
    </location>
</feature>
<dbReference type="Proteomes" id="UP000552709">
    <property type="component" value="Unassembled WGS sequence"/>
</dbReference>
<dbReference type="EMBL" id="JACHFL010000002">
    <property type="protein sequence ID" value="MBB5362276.1"/>
    <property type="molecule type" value="Genomic_DNA"/>
</dbReference>
<keyword evidence="1" id="KW-1133">Transmembrane helix</keyword>
<comment type="caution">
    <text evidence="2">The sequence shown here is derived from an EMBL/GenBank/DDBJ whole genome shotgun (WGS) entry which is preliminary data.</text>
</comment>
<gene>
    <name evidence="2" type="ORF">HNQ08_001361</name>
</gene>
<evidence type="ECO:0000313" key="2">
    <source>
        <dbReference type="EMBL" id="MBB5362276.1"/>
    </source>
</evidence>
<feature type="transmembrane region" description="Helical" evidence="1">
    <location>
        <begin position="111"/>
        <end position="133"/>
    </location>
</feature>
<evidence type="ECO:0000313" key="3">
    <source>
        <dbReference type="Proteomes" id="UP000552709"/>
    </source>
</evidence>
<proteinExistence type="predicted"/>
<organism evidence="2 3">
    <name type="scientific">Deinococcus humi</name>
    <dbReference type="NCBI Taxonomy" id="662880"/>
    <lineage>
        <taxon>Bacteria</taxon>
        <taxon>Thermotogati</taxon>
        <taxon>Deinococcota</taxon>
        <taxon>Deinococci</taxon>
        <taxon>Deinococcales</taxon>
        <taxon>Deinococcaceae</taxon>
        <taxon>Deinococcus</taxon>
    </lineage>
</organism>
<feature type="transmembrane region" description="Helical" evidence="1">
    <location>
        <begin position="23"/>
        <end position="42"/>
    </location>
</feature>
<dbReference type="AlphaFoldDB" id="A0A7W8JUV5"/>